<dbReference type="Pfam" id="PF13380">
    <property type="entry name" value="CoA_binding_2"/>
    <property type="match status" value="1"/>
</dbReference>
<sequence length="140" mass="15673">MMDIHRDQDIKNLLQKAVTIAVVGAKDKQGQPVDAVGRYLIQAGYRVIPVHPKRKGVWGLDTYPDLTGIPEPVDIVDLFRASDYCPDHALEVLEMENTPAAFWMQLGITSAQAEEILKDKPIQVIQDKCIMVEHQRLLGA</sequence>
<protein>
    <submittedName>
        <fullName evidence="2">CoA-binding domain protein</fullName>
    </submittedName>
</protein>
<dbReference type="SUPFAM" id="SSF51735">
    <property type="entry name" value="NAD(P)-binding Rossmann-fold domains"/>
    <property type="match status" value="1"/>
</dbReference>
<dbReference type="PANTHER" id="PTHR33303">
    <property type="entry name" value="CYTOPLASMIC PROTEIN-RELATED"/>
    <property type="match status" value="1"/>
</dbReference>
<dbReference type="Gene3D" id="3.40.50.720">
    <property type="entry name" value="NAD(P)-binding Rossmann-like Domain"/>
    <property type="match status" value="1"/>
</dbReference>
<dbReference type="SMART" id="SM00881">
    <property type="entry name" value="CoA_binding"/>
    <property type="match status" value="1"/>
</dbReference>
<dbReference type="InterPro" id="IPR003781">
    <property type="entry name" value="CoA-bd"/>
</dbReference>
<dbReference type="Proteomes" id="UP000005496">
    <property type="component" value="Unassembled WGS sequence"/>
</dbReference>
<dbReference type="RefSeq" id="WP_008870250.1">
    <property type="nucleotide sequence ID" value="NZ_ACJN02000002.1"/>
</dbReference>
<organism evidence="2 3">
    <name type="scientific">Desulfonatronospira thiodismutans ASO3-1</name>
    <dbReference type="NCBI Taxonomy" id="555779"/>
    <lineage>
        <taxon>Bacteria</taxon>
        <taxon>Pseudomonadati</taxon>
        <taxon>Thermodesulfobacteriota</taxon>
        <taxon>Desulfovibrionia</taxon>
        <taxon>Desulfovibrionales</taxon>
        <taxon>Desulfonatronovibrionaceae</taxon>
        <taxon>Desulfonatronospira</taxon>
    </lineage>
</organism>
<dbReference type="InterPro" id="IPR036291">
    <property type="entry name" value="NAD(P)-bd_dom_sf"/>
</dbReference>
<dbReference type="AlphaFoldDB" id="D6SQB0"/>
<proteinExistence type="predicted"/>
<dbReference type="eggNOG" id="COG1832">
    <property type="taxonomic scope" value="Bacteria"/>
</dbReference>
<feature type="domain" description="CoA-binding" evidence="1">
    <location>
        <begin position="13"/>
        <end position="108"/>
    </location>
</feature>
<accession>D6SQB0</accession>
<reference evidence="2" key="1">
    <citation type="submission" date="2010-05" db="EMBL/GenBank/DDBJ databases">
        <title>The draft genome of Desulfonatronospira thiodismutans ASO3-1.</title>
        <authorList>
            <consortium name="US DOE Joint Genome Institute (JGI-PGF)"/>
            <person name="Lucas S."/>
            <person name="Copeland A."/>
            <person name="Lapidus A."/>
            <person name="Cheng J.-F."/>
            <person name="Bruce D."/>
            <person name="Goodwin L."/>
            <person name="Pitluck S."/>
            <person name="Chertkov O."/>
            <person name="Brettin T."/>
            <person name="Detter J.C."/>
            <person name="Han C."/>
            <person name="Land M.L."/>
            <person name="Hauser L."/>
            <person name="Kyrpides N."/>
            <person name="Mikhailova N."/>
            <person name="Muyzer G."/>
            <person name="Woyke T."/>
        </authorList>
    </citation>
    <scope>NUCLEOTIDE SEQUENCE [LARGE SCALE GENOMIC DNA]</scope>
    <source>
        <strain evidence="2">ASO3-1</strain>
    </source>
</reference>
<keyword evidence="3" id="KW-1185">Reference proteome</keyword>
<dbReference type="EMBL" id="ACJN02000002">
    <property type="protein sequence ID" value="EFI34936.1"/>
    <property type="molecule type" value="Genomic_DNA"/>
</dbReference>
<comment type="caution">
    <text evidence="2">The sequence shown here is derived from an EMBL/GenBank/DDBJ whole genome shotgun (WGS) entry which is preliminary data.</text>
</comment>
<evidence type="ECO:0000313" key="2">
    <source>
        <dbReference type="EMBL" id="EFI34936.1"/>
    </source>
</evidence>
<dbReference type="PANTHER" id="PTHR33303:SF2">
    <property type="entry name" value="COA-BINDING DOMAIN-CONTAINING PROTEIN"/>
    <property type="match status" value="1"/>
</dbReference>
<name>D6SQB0_9BACT</name>
<evidence type="ECO:0000259" key="1">
    <source>
        <dbReference type="SMART" id="SM00881"/>
    </source>
</evidence>
<gene>
    <name evidence="2" type="ORF">Dthio_PD2328</name>
</gene>
<evidence type="ECO:0000313" key="3">
    <source>
        <dbReference type="Proteomes" id="UP000005496"/>
    </source>
</evidence>